<evidence type="ECO:0000256" key="1">
    <source>
        <dbReference type="SAM" id="Phobius"/>
    </source>
</evidence>
<evidence type="ECO:0000313" key="3">
    <source>
        <dbReference type="Proteomes" id="UP000003866"/>
    </source>
</evidence>
<keyword evidence="1" id="KW-0812">Transmembrane</keyword>
<organism evidence="2 3">
    <name type="scientific">Escherichia coli 4.0967</name>
    <dbReference type="NCBI Taxonomy" id="869687"/>
    <lineage>
        <taxon>Bacteria</taxon>
        <taxon>Pseudomonadati</taxon>
        <taxon>Pseudomonadota</taxon>
        <taxon>Gammaproteobacteria</taxon>
        <taxon>Enterobacterales</taxon>
        <taxon>Enterobacteriaceae</taxon>
        <taxon>Escherichia</taxon>
    </lineage>
</organism>
<keyword evidence="1" id="KW-0472">Membrane</keyword>
<protein>
    <submittedName>
        <fullName evidence="2">Uncharacterized protein</fullName>
    </submittedName>
</protein>
<feature type="transmembrane region" description="Helical" evidence="1">
    <location>
        <begin position="40"/>
        <end position="57"/>
    </location>
</feature>
<sequence length="65" mass="6838">MFWGFVWRITCDGKTAPGCGCTPAVSGGDGGFHQQNHVGAGGWGLVCGIVVLLWPVIKRNSLHNA</sequence>
<gene>
    <name evidence="2" type="ORF">EC40967_4805</name>
</gene>
<keyword evidence="1" id="KW-1133">Transmembrane helix</keyword>
<proteinExistence type="predicted"/>
<dbReference type="AlphaFoldDB" id="A0AAN4AEL5"/>
<dbReference type="EMBL" id="AFAA02000029">
    <property type="protein sequence ID" value="EII34197.1"/>
    <property type="molecule type" value="Genomic_DNA"/>
</dbReference>
<name>A0AAN4AEL5_ECOLX</name>
<accession>A0AAN4AEL5</accession>
<reference evidence="2 3" key="1">
    <citation type="submission" date="2011-12" db="EMBL/GenBank/DDBJ databases">
        <authorList>
            <person name="Brinkac L."/>
            <person name="Radune D."/>
            <person name="Sanka R."/>
            <person name="Selengut J."/>
            <person name="DebRoy C."/>
            <person name="Feng P."/>
            <person name="Fratamico P.M."/>
            <person name="Kapur V."/>
            <person name="Kariyawasam S."/>
            <person name="Losada L."/>
            <person name="Nierman W.C."/>
            <person name="Nelson K."/>
        </authorList>
    </citation>
    <scope>NUCLEOTIDE SEQUENCE [LARGE SCALE GENOMIC DNA]</scope>
    <source>
        <strain evidence="2 3">4.0967</strain>
    </source>
</reference>
<dbReference type="Proteomes" id="UP000003866">
    <property type="component" value="Unassembled WGS sequence"/>
</dbReference>
<comment type="caution">
    <text evidence="2">The sequence shown here is derived from an EMBL/GenBank/DDBJ whole genome shotgun (WGS) entry which is preliminary data.</text>
</comment>
<evidence type="ECO:0000313" key="2">
    <source>
        <dbReference type="EMBL" id="EII34197.1"/>
    </source>
</evidence>